<feature type="non-terminal residue" evidence="2">
    <location>
        <position position="40"/>
    </location>
</feature>
<evidence type="ECO:0000313" key="2">
    <source>
        <dbReference type="EMBL" id="MCI91275.1"/>
    </source>
</evidence>
<feature type="region of interest" description="Disordered" evidence="1">
    <location>
        <begin position="1"/>
        <end position="40"/>
    </location>
</feature>
<evidence type="ECO:0000313" key="3">
    <source>
        <dbReference type="Proteomes" id="UP000265520"/>
    </source>
</evidence>
<sequence length="40" mass="4514">MVGVNSNIPEHMAENNLKPEYGSHHQQDGQLVSVTEEEHQ</sequence>
<name>A0A392VX64_9FABA</name>
<proteinExistence type="predicted"/>
<protein>
    <submittedName>
        <fullName evidence="2">Uncharacterized protein</fullName>
    </submittedName>
</protein>
<dbReference type="AlphaFoldDB" id="A0A392VX64"/>
<keyword evidence="3" id="KW-1185">Reference proteome</keyword>
<accession>A0A392VX64</accession>
<organism evidence="2 3">
    <name type="scientific">Trifolium medium</name>
    <dbReference type="NCBI Taxonomy" id="97028"/>
    <lineage>
        <taxon>Eukaryota</taxon>
        <taxon>Viridiplantae</taxon>
        <taxon>Streptophyta</taxon>
        <taxon>Embryophyta</taxon>
        <taxon>Tracheophyta</taxon>
        <taxon>Spermatophyta</taxon>
        <taxon>Magnoliopsida</taxon>
        <taxon>eudicotyledons</taxon>
        <taxon>Gunneridae</taxon>
        <taxon>Pentapetalae</taxon>
        <taxon>rosids</taxon>
        <taxon>fabids</taxon>
        <taxon>Fabales</taxon>
        <taxon>Fabaceae</taxon>
        <taxon>Papilionoideae</taxon>
        <taxon>50 kb inversion clade</taxon>
        <taxon>NPAAA clade</taxon>
        <taxon>Hologalegina</taxon>
        <taxon>IRL clade</taxon>
        <taxon>Trifolieae</taxon>
        <taxon>Trifolium</taxon>
    </lineage>
</organism>
<comment type="caution">
    <text evidence="2">The sequence shown here is derived from an EMBL/GenBank/DDBJ whole genome shotgun (WGS) entry which is preliminary data.</text>
</comment>
<evidence type="ECO:0000256" key="1">
    <source>
        <dbReference type="SAM" id="MobiDB-lite"/>
    </source>
</evidence>
<dbReference type="EMBL" id="LXQA011267603">
    <property type="protein sequence ID" value="MCI91275.1"/>
    <property type="molecule type" value="Genomic_DNA"/>
</dbReference>
<dbReference type="Proteomes" id="UP000265520">
    <property type="component" value="Unassembled WGS sequence"/>
</dbReference>
<reference evidence="2 3" key="1">
    <citation type="journal article" date="2018" name="Front. Plant Sci.">
        <title>Red Clover (Trifolium pratense) and Zigzag Clover (T. medium) - A Picture of Genomic Similarities and Differences.</title>
        <authorList>
            <person name="Dluhosova J."/>
            <person name="Istvanek J."/>
            <person name="Nedelnik J."/>
            <person name="Repkova J."/>
        </authorList>
    </citation>
    <scope>NUCLEOTIDE SEQUENCE [LARGE SCALE GENOMIC DNA]</scope>
    <source>
        <strain evidence="3">cv. 10/8</strain>
        <tissue evidence="2">Leaf</tissue>
    </source>
</reference>